<organism evidence="2 3">
    <name type="scientific">Blastococcus deserti</name>
    <dbReference type="NCBI Taxonomy" id="2259033"/>
    <lineage>
        <taxon>Bacteria</taxon>
        <taxon>Bacillati</taxon>
        <taxon>Actinomycetota</taxon>
        <taxon>Actinomycetes</taxon>
        <taxon>Geodermatophilales</taxon>
        <taxon>Geodermatophilaceae</taxon>
        <taxon>Blastococcus</taxon>
    </lineage>
</organism>
<feature type="region of interest" description="Disordered" evidence="1">
    <location>
        <begin position="53"/>
        <end position="76"/>
    </location>
</feature>
<dbReference type="Proteomes" id="UP001597402">
    <property type="component" value="Unassembled WGS sequence"/>
</dbReference>
<feature type="non-terminal residue" evidence="2">
    <location>
        <position position="76"/>
    </location>
</feature>
<sequence>MRTDRFRPQPRARRRVLLISVVTAVMTLLSGLGLPSVAAAAVGVPTTYLSADTYGSSRPPSADKPQSKLWFHDGAW</sequence>
<evidence type="ECO:0000313" key="2">
    <source>
        <dbReference type="EMBL" id="MFD2093538.1"/>
    </source>
</evidence>
<accession>A0ABW4XH01</accession>
<reference evidence="3" key="1">
    <citation type="journal article" date="2019" name="Int. J. Syst. Evol. Microbiol.">
        <title>The Global Catalogue of Microorganisms (GCM) 10K type strain sequencing project: providing services to taxonomists for standard genome sequencing and annotation.</title>
        <authorList>
            <consortium name="The Broad Institute Genomics Platform"/>
            <consortium name="The Broad Institute Genome Sequencing Center for Infectious Disease"/>
            <person name="Wu L."/>
            <person name="Ma J."/>
        </authorList>
    </citation>
    <scope>NUCLEOTIDE SEQUENCE [LARGE SCALE GENOMIC DNA]</scope>
    <source>
        <strain evidence="3">JCM 3338</strain>
    </source>
</reference>
<dbReference type="RefSeq" id="WP_376879225.1">
    <property type="nucleotide sequence ID" value="NZ_JBHUHP010000020.1"/>
</dbReference>
<dbReference type="EMBL" id="JBHUHP010000020">
    <property type="protein sequence ID" value="MFD2093538.1"/>
    <property type="molecule type" value="Genomic_DNA"/>
</dbReference>
<protein>
    <submittedName>
        <fullName evidence="2">Uncharacterized protein</fullName>
    </submittedName>
</protein>
<gene>
    <name evidence="2" type="ORF">ACFSHS_18415</name>
</gene>
<name>A0ABW4XH01_9ACTN</name>
<keyword evidence="3" id="KW-1185">Reference proteome</keyword>
<dbReference type="PROSITE" id="PS51318">
    <property type="entry name" value="TAT"/>
    <property type="match status" value="1"/>
</dbReference>
<dbReference type="InterPro" id="IPR006311">
    <property type="entry name" value="TAT_signal"/>
</dbReference>
<evidence type="ECO:0000313" key="3">
    <source>
        <dbReference type="Proteomes" id="UP001597402"/>
    </source>
</evidence>
<proteinExistence type="predicted"/>
<evidence type="ECO:0000256" key="1">
    <source>
        <dbReference type="SAM" id="MobiDB-lite"/>
    </source>
</evidence>
<comment type="caution">
    <text evidence="2">The sequence shown here is derived from an EMBL/GenBank/DDBJ whole genome shotgun (WGS) entry which is preliminary data.</text>
</comment>